<evidence type="ECO:0000313" key="3">
    <source>
        <dbReference type="Proteomes" id="UP001480595"/>
    </source>
</evidence>
<dbReference type="InterPro" id="IPR029033">
    <property type="entry name" value="His_PPase_superfam"/>
</dbReference>
<comment type="caution">
    <text evidence="2">The sequence shown here is derived from an EMBL/GenBank/DDBJ whole genome shotgun (WGS) entry which is preliminary data.</text>
</comment>
<evidence type="ECO:0000313" key="2">
    <source>
        <dbReference type="EMBL" id="KAK8068921.1"/>
    </source>
</evidence>
<dbReference type="GeneID" id="92090009"/>
<organism evidence="2 3">
    <name type="scientific">Apiospora phragmitis</name>
    <dbReference type="NCBI Taxonomy" id="2905665"/>
    <lineage>
        <taxon>Eukaryota</taxon>
        <taxon>Fungi</taxon>
        <taxon>Dikarya</taxon>
        <taxon>Ascomycota</taxon>
        <taxon>Pezizomycotina</taxon>
        <taxon>Sordariomycetes</taxon>
        <taxon>Xylariomycetidae</taxon>
        <taxon>Amphisphaeriales</taxon>
        <taxon>Apiosporaceae</taxon>
        <taxon>Apiospora</taxon>
    </lineage>
</organism>
<dbReference type="RefSeq" id="XP_066716215.1">
    <property type="nucleotide sequence ID" value="XM_066856946.1"/>
</dbReference>
<dbReference type="Proteomes" id="UP001480595">
    <property type="component" value="Unassembled WGS sequence"/>
</dbReference>
<dbReference type="CDD" id="cd07067">
    <property type="entry name" value="HP_PGM_like"/>
    <property type="match status" value="1"/>
</dbReference>
<evidence type="ECO:0000256" key="1">
    <source>
        <dbReference type="SAM" id="MobiDB-lite"/>
    </source>
</evidence>
<feature type="region of interest" description="Disordered" evidence="1">
    <location>
        <begin position="207"/>
        <end position="234"/>
    </location>
</feature>
<keyword evidence="3" id="KW-1185">Reference proteome</keyword>
<name>A0ABR1VCI1_9PEZI</name>
<dbReference type="InterPro" id="IPR050275">
    <property type="entry name" value="PGM_Phosphatase"/>
</dbReference>
<dbReference type="PANTHER" id="PTHR48100:SF54">
    <property type="entry name" value="PHOSPHATASE SPAC5H10.03-RELATED"/>
    <property type="match status" value="1"/>
</dbReference>
<gene>
    <name evidence="2" type="ORF">PG994_005537</name>
</gene>
<dbReference type="Gene3D" id="3.40.50.1240">
    <property type="entry name" value="Phosphoglycerate mutase-like"/>
    <property type="match status" value="1"/>
</dbReference>
<sequence length="379" mass="43097">MPATIWLIRHAQGIHNVTQNWDLVDPELTQLGEDQARDFYNKNAQKMNGKIAAIFASPSLRTIQTAILCFSGPIHEGKRISLDPYLMELELLKFFGDNISIANISTPEYQSRAPESRFRDDQDAVRARAHRARESLYRLADSLRYDEIIAVVSHFHMLRALVGGESGEDAVNWKNCQMLQYRFVQDEFAPVKQYQLQFSPSYLKNQRAASISDAPPESSLLSPPPTPDSGYSGLRSILKRVHGDGNASSPGPRKSVSWSDNLEIQHDFSKLTRMEFAVARKEFIMADLSPQFQYNIERLTPVTLLRARQLGRYCSIYTTNHGFPAVMLEQAEVLQPDAWSHASPDERTWPDEWHPSNPDMPGYQAAFLNGWRQVFPGAW</sequence>
<accession>A0ABR1VCI1</accession>
<dbReference type="SUPFAM" id="SSF53254">
    <property type="entry name" value="Phosphoglycerate mutase-like"/>
    <property type="match status" value="1"/>
</dbReference>
<feature type="compositionally biased region" description="Low complexity" evidence="1">
    <location>
        <begin position="212"/>
        <end position="221"/>
    </location>
</feature>
<dbReference type="InterPro" id="IPR013078">
    <property type="entry name" value="His_Pase_superF_clade-1"/>
</dbReference>
<dbReference type="SMART" id="SM00855">
    <property type="entry name" value="PGAM"/>
    <property type="match status" value="1"/>
</dbReference>
<proteinExistence type="predicted"/>
<reference evidence="2 3" key="1">
    <citation type="submission" date="2023-01" db="EMBL/GenBank/DDBJ databases">
        <title>Analysis of 21 Apiospora genomes using comparative genomics revels a genus with tremendous synthesis potential of carbohydrate active enzymes and secondary metabolites.</title>
        <authorList>
            <person name="Sorensen T."/>
        </authorList>
    </citation>
    <scope>NUCLEOTIDE SEQUENCE [LARGE SCALE GENOMIC DNA]</scope>
    <source>
        <strain evidence="2 3">CBS 135458</strain>
    </source>
</reference>
<dbReference type="Pfam" id="PF00300">
    <property type="entry name" value="His_Phos_1"/>
    <property type="match status" value="1"/>
</dbReference>
<dbReference type="EMBL" id="JAQQWL010000006">
    <property type="protein sequence ID" value="KAK8068921.1"/>
    <property type="molecule type" value="Genomic_DNA"/>
</dbReference>
<dbReference type="PANTHER" id="PTHR48100">
    <property type="entry name" value="BROAD-SPECIFICITY PHOSPHATASE YOR283W-RELATED"/>
    <property type="match status" value="1"/>
</dbReference>
<protein>
    <submittedName>
        <fullName evidence="2">Phosphoglycerate mutase-like protein</fullName>
    </submittedName>
</protein>